<dbReference type="PANTHER" id="PTHR10026">
    <property type="entry name" value="CYCLIN"/>
    <property type="match status" value="1"/>
</dbReference>
<keyword evidence="3" id="KW-0195">Cyclin</keyword>
<name>A0AA39QZZ8_9LECA</name>
<dbReference type="SMART" id="SM00385">
    <property type="entry name" value="CYCLIN"/>
    <property type="match status" value="1"/>
</dbReference>
<feature type="domain" description="Cyclin-like" evidence="4">
    <location>
        <begin position="53"/>
        <end position="142"/>
    </location>
</feature>
<sequence length="302" mass="34429">MAANYWASTQRRHWQFSRESLNEVRQQLEDEEKTIVQQYPLPDRRLLSILFNQLLVKLGKRLNVKQQALATAQIYVRRFYSRVEIRRTNPYLVLATAFYLACKMEECPQHIRSVVAEARNAWPEYIASDVSKLGECEFYLISEMNSQLIVHHPYRTLHEIQDKLKMAQEDISLAWSIINDHYLTDLPLLVAPHVIAVTAIFLAVTLKPTQTGLQAAASTVAGLSSATSGANDSIGTVSGVPNTQQKKVQYLVSWLAEGEIDIKAVVECSQEIISLYDVWEQYNEKTCKEQIARFVKARGLDK</sequence>
<dbReference type="EMBL" id="JAFEKC020000011">
    <property type="protein sequence ID" value="KAK0512305.1"/>
    <property type="molecule type" value="Genomic_DNA"/>
</dbReference>
<organism evidence="5 6">
    <name type="scientific">Cladonia borealis</name>
    <dbReference type="NCBI Taxonomy" id="184061"/>
    <lineage>
        <taxon>Eukaryota</taxon>
        <taxon>Fungi</taxon>
        <taxon>Dikarya</taxon>
        <taxon>Ascomycota</taxon>
        <taxon>Pezizomycotina</taxon>
        <taxon>Lecanoromycetes</taxon>
        <taxon>OSLEUM clade</taxon>
        <taxon>Lecanoromycetidae</taxon>
        <taxon>Lecanorales</taxon>
        <taxon>Lecanorineae</taxon>
        <taxon>Cladoniaceae</taxon>
        <taxon>Cladonia</taxon>
    </lineage>
</organism>
<evidence type="ECO:0000256" key="2">
    <source>
        <dbReference type="ARBA" id="ARBA00014912"/>
    </source>
</evidence>
<accession>A0AA39QZZ8</accession>
<gene>
    <name evidence="5" type="ORF">JMJ35_005433</name>
</gene>
<keyword evidence="6" id="KW-1185">Reference proteome</keyword>
<evidence type="ECO:0000313" key="5">
    <source>
        <dbReference type="EMBL" id="KAK0512305.1"/>
    </source>
</evidence>
<evidence type="ECO:0000313" key="6">
    <source>
        <dbReference type="Proteomes" id="UP001166286"/>
    </source>
</evidence>
<evidence type="ECO:0000259" key="4">
    <source>
        <dbReference type="SMART" id="SM00385"/>
    </source>
</evidence>
<dbReference type="InterPro" id="IPR006671">
    <property type="entry name" value="Cyclin_N"/>
</dbReference>
<dbReference type="PIRSF" id="PIRSF028758">
    <property type="entry name" value="Cyclin, C/H/G types"/>
    <property type="match status" value="1"/>
</dbReference>
<reference evidence="5" key="1">
    <citation type="submission" date="2023-03" db="EMBL/GenBank/DDBJ databases">
        <title>Complete genome of Cladonia borealis.</title>
        <authorList>
            <person name="Park H."/>
        </authorList>
    </citation>
    <scope>NUCLEOTIDE SEQUENCE</scope>
    <source>
        <strain evidence="5">ANT050790</strain>
    </source>
</reference>
<dbReference type="GO" id="GO:0016538">
    <property type="term" value="F:cyclin-dependent protein serine/threonine kinase regulator activity"/>
    <property type="evidence" value="ECO:0007669"/>
    <property type="project" value="InterPro"/>
</dbReference>
<comment type="caution">
    <text evidence="5">The sequence shown here is derived from an EMBL/GenBank/DDBJ whole genome shotgun (WGS) entry which is preliminary data.</text>
</comment>
<comment type="similarity">
    <text evidence="1">Belongs to the cyclin family. Cyclin C subfamily.</text>
</comment>
<proteinExistence type="inferred from homology"/>
<dbReference type="InterPro" id="IPR036915">
    <property type="entry name" value="Cyclin-like_sf"/>
</dbReference>
<dbReference type="CDD" id="cd20513">
    <property type="entry name" value="CYCLIN_CCNC_rpt1"/>
    <property type="match status" value="1"/>
</dbReference>
<evidence type="ECO:0000256" key="1">
    <source>
        <dbReference type="ARBA" id="ARBA00008638"/>
    </source>
</evidence>
<protein>
    <recommendedName>
        <fullName evidence="2">RNA polymerase II holoenzyme cyclin-like subunit</fullName>
    </recommendedName>
</protein>
<dbReference type="AlphaFoldDB" id="A0AA39QZZ8"/>
<dbReference type="InterPro" id="IPR043198">
    <property type="entry name" value="Cyclin/Ssn8"/>
</dbReference>
<dbReference type="Gene3D" id="1.10.472.10">
    <property type="entry name" value="Cyclin-like"/>
    <property type="match status" value="2"/>
</dbReference>
<dbReference type="SUPFAM" id="SSF47954">
    <property type="entry name" value="Cyclin-like"/>
    <property type="match status" value="2"/>
</dbReference>
<dbReference type="Pfam" id="PF00134">
    <property type="entry name" value="Cyclin_N"/>
    <property type="match status" value="1"/>
</dbReference>
<dbReference type="Proteomes" id="UP001166286">
    <property type="component" value="Unassembled WGS sequence"/>
</dbReference>
<evidence type="ECO:0000256" key="3">
    <source>
        <dbReference type="RuleBase" id="RU000383"/>
    </source>
</evidence>
<dbReference type="InterPro" id="IPR013763">
    <property type="entry name" value="Cyclin-like_dom"/>
</dbReference>
<dbReference type="GO" id="GO:0006357">
    <property type="term" value="P:regulation of transcription by RNA polymerase II"/>
    <property type="evidence" value="ECO:0007669"/>
    <property type="project" value="InterPro"/>
</dbReference>